<dbReference type="EMBL" id="CAJNOJ010000479">
    <property type="protein sequence ID" value="CAF1461895.1"/>
    <property type="molecule type" value="Genomic_DNA"/>
</dbReference>
<dbReference type="InterPro" id="IPR042936">
    <property type="entry name" value="Nhr-150"/>
</dbReference>
<dbReference type="Pfam" id="PF00105">
    <property type="entry name" value="zf-C4"/>
    <property type="match status" value="1"/>
</dbReference>
<dbReference type="PANTHER" id="PTHR46800">
    <property type="entry name" value="NUCLEAR HORMONE RECEPTOR FAMILY-RELATED-RELATED"/>
    <property type="match status" value="1"/>
</dbReference>
<name>A0A815KL18_ADIRI</name>
<proteinExistence type="predicted"/>
<keyword evidence="3" id="KW-0862">Zinc</keyword>
<keyword evidence="4" id="KW-0805">Transcription regulation</keyword>
<keyword evidence="2" id="KW-0863">Zinc-finger</keyword>
<keyword evidence="7" id="KW-0675">Receptor</keyword>
<evidence type="ECO:0000256" key="1">
    <source>
        <dbReference type="ARBA" id="ARBA00022723"/>
    </source>
</evidence>
<sequence>MKQPSQQAVQKRNRIFTRQCRICDAPAQYSYFGTVSCYSCKMFFRRRALSTKKDLKCTCNGQYPSNIRICTSCRLTKCFQLGMSTDRFRSSRQNTLIKLPRQPTVWNFSQADQLLLTNNQWALLSNLHHSYNESHLLTIGQSLHDLHYHSHLPYTTYETLVNQFLESIYDTTRDYLHMNHDLSELPFHERSIVLRAAVANVTCMTSVFSIGYCRLYNLDNFLYFMKMKYGKYAVDISCWAVKYIDQDLTVNKMTMALFAVSEDSYSTKMSTNFPISSMIIHIQHRYVEVIWKYLILKYNYSGAVKRFLNLTSWILAMKILTSHAETLLTHVNHIDSLVEQIELKFVLDDIEHILETNS</sequence>
<dbReference type="GO" id="GO:0008270">
    <property type="term" value="F:zinc ion binding"/>
    <property type="evidence" value="ECO:0007669"/>
    <property type="project" value="UniProtKB-KW"/>
</dbReference>
<keyword evidence="5" id="KW-0238">DNA-binding</keyword>
<gene>
    <name evidence="11" type="ORF">EDS130_LOCUS40214</name>
    <name evidence="10" type="ORF">XAT740_LOCUS33788</name>
</gene>
<dbReference type="EMBL" id="CAJNOR010003254">
    <property type="protein sequence ID" value="CAF1394427.1"/>
    <property type="molecule type" value="Genomic_DNA"/>
</dbReference>
<comment type="caution">
    <text evidence="10">The sequence shown here is derived from an EMBL/GenBank/DDBJ whole genome shotgun (WGS) entry which is preliminary data.</text>
</comment>
<dbReference type="AlphaFoldDB" id="A0A815KL18"/>
<feature type="domain" description="Nuclear receptor" evidence="9">
    <location>
        <begin position="17"/>
        <end position="90"/>
    </location>
</feature>
<evidence type="ECO:0000256" key="6">
    <source>
        <dbReference type="ARBA" id="ARBA00023163"/>
    </source>
</evidence>
<dbReference type="PRINTS" id="PR00047">
    <property type="entry name" value="STROIDFINGER"/>
</dbReference>
<protein>
    <recommendedName>
        <fullName evidence="9">Nuclear receptor domain-containing protein</fullName>
    </recommendedName>
</protein>
<evidence type="ECO:0000256" key="3">
    <source>
        <dbReference type="ARBA" id="ARBA00022833"/>
    </source>
</evidence>
<evidence type="ECO:0000313" key="10">
    <source>
        <dbReference type="EMBL" id="CAF1394427.1"/>
    </source>
</evidence>
<dbReference type="PROSITE" id="PS00031">
    <property type="entry name" value="NUCLEAR_REC_DBD_1"/>
    <property type="match status" value="1"/>
</dbReference>
<evidence type="ECO:0000256" key="5">
    <source>
        <dbReference type="ARBA" id="ARBA00023125"/>
    </source>
</evidence>
<keyword evidence="8" id="KW-0539">Nucleus</keyword>
<dbReference type="GO" id="GO:0003700">
    <property type="term" value="F:DNA-binding transcription factor activity"/>
    <property type="evidence" value="ECO:0007669"/>
    <property type="project" value="InterPro"/>
</dbReference>
<dbReference type="InterPro" id="IPR013088">
    <property type="entry name" value="Znf_NHR/GATA"/>
</dbReference>
<dbReference type="OrthoDB" id="5784586at2759"/>
<keyword evidence="1" id="KW-0479">Metal-binding</keyword>
<keyword evidence="12" id="KW-1185">Reference proteome</keyword>
<evidence type="ECO:0000259" key="9">
    <source>
        <dbReference type="PROSITE" id="PS51030"/>
    </source>
</evidence>
<accession>A0A815KL18</accession>
<organism evidence="10 12">
    <name type="scientific">Adineta ricciae</name>
    <name type="common">Rotifer</name>
    <dbReference type="NCBI Taxonomy" id="249248"/>
    <lineage>
        <taxon>Eukaryota</taxon>
        <taxon>Metazoa</taxon>
        <taxon>Spiralia</taxon>
        <taxon>Gnathifera</taxon>
        <taxon>Rotifera</taxon>
        <taxon>Eurotatoria</taxon>
        <taxon>Bdelloidea</taxon>
        <taxon>Adinetida</taxon>
        <taxon>Adinetidae</taxon>
        <taxon>Adineta</taxon>
    </lineage>
</organism>
<dbReference type="SMART" id="SM00399">
    <property type="entry name" value="ZnF_C4"/>
    <property type="match status" value="1"/>
</dbReference>
<dbReference type="Proteomes" id="UP000663852">
    <property type="component" value="Unassembled WGS sequence"/>
</dbReference>
<evidence type="ECO:0000256" key="7">
    <source>
        <dbReference type="ARBA" id="ARBA00023170"/>
    </source>
</evidence>
<evidence type="ECO:0000256" key="4">
    <source>
        <dbReference type="ARBA" id="ARBA00023015"/>
    </source>
</evidence>
<dbReference type="GO" id="GO:0043565">
    <property type="term" value="F:sequence-specific DNA binding"/>
    <property type="evidence" value="ECO:0007669"/>
    <property type="project" value="InterPro"/>
</dbReference>
<evidence type="ECO:0000256" key="2">
    <source>
        <dbReference type="ARBA" id="ARBA00022771"/>
    </source>
</evidence>
<evidence type="ECO:0000256" key="8">
    <source>
        <dbReference type="ARBA" id="ARBA00023242"/>
    </source>
</evidence>
<evidence type="ECO:0000313" key="12">
    <source>
        <dbReference type="Proteomes" id="UP000663828"/>
    </source>
</evidence>
<dbReference type="Gene3D" id="3.30.50.10">
    <property type="entry name" value="Erythroid Transcription Factor GATA-1, subunit A"/>
    <property type="match status" value="1"/>
</dbReference>
<dbReference type="Proteomes" id="UP000663828">
    <property type="component" value="Unassembled WGS sequence"/>
</dbReference>
<keyword evidence="6" id="KW-0804">Transcription</keyword>
<reference evidence="10" key="1">
    <citation type="submission" date="2021-02" db="EMBL/GenBank/DDBJ databases">
        <authorList>
            <person name="Nowell W R."/>
        </authorList>
    </citation>
    <scope>NUCLEOTIDE SEQUENCE</scope>
</reference>
<dbReference type="SUPFAM" id="SSF57716">
    <property type="entry name" value="Glucocorticoid receptor-like (DNA-binding domain)"/>
    <property type="match status" value="1"/>
</dbReference>
<dbReference type="InterPro" id="IPR001628">
    <property type="entry name" value="Znf_hrmn_rcpt"/>
</dbReference>
<evidence type="ECO:0000313" key="11">
    <source>
        <dbReference type="EMBL" id="CAF1461895.1"/>
    </source>
</evidence>
<dbReference type="PROSITE" id="PS51030">
    <property type="entry name" value="NUCLEAR_REC_DBD_2"/>
    <property type="match status" value="1"/>
</dbReference>